<dbReference type="EMBL" id="CM029040">
    <property type="protein sequence ID" value="KAG2633187.1"/>
    <property type="molecule type" value="Genomic_DNA"/>
</dbReference>
<keyword evidence="2" id="KW-1185">Reference proteome</keyword>
<evidence type="ECO:0000313" key="1">
    <source>
        <dbReference type="EMBL" id="KAG2633187.1"/>
    </source>
</evidence>
<proteinExistence type="predicted"/>
<sequence>MADELCVPAVAPPLVWQIKCLQLFSGGDGGASGVGSGVAAAWSFCFLGFASDSPEAIFRADGGGAAFNSDVFYISGGQVKLLVLCGDSGEVLSVVRPVRFVSVFFVKGRQQVSPAVGFPSWLLLLAAAADPSSGRRHRWWRIQWQFGSRWCGVAGIQEDGNFWVCGLDYLVIQGVSCKFAGLYCTSD</sequence>
<name>A0A8T0VFL3_PANVG</name>
<evidence type="ECO:0000313" key="2">
    <source>
        <dbReference type="Proteomes" id="UP000823388"/>
    </source>
</evidence>
<accession>A0A8T0VFL3</accession>
<dbReference type="AlphaFoldDB" id="A0A8T0VFL3"/>
<protein>
    <submittedName>
        <fullName evidence="1">Uncharacterized protein</fullName>
    </submittedName>
</protein>
<comment type="caution">
    <text evidence="1">The sequence shown here is derived from an EMBL/GenBank/DDBJ whole genome shotgun (WGS) entry which is preliminary data.</text>
</comment>
<gene>
    <name evidence="1" type="ORF">PVAP13_2NG274000</name>
</gene>
<dbReference type="Proteomes" id="UP000823388">
    <property type="component" value="Chromosome 2N"/>
</dbReference>
<organism evidence="1 2">
    <name type="scientific">Panicum virgatum</name>
    <name type="common">Blackwell switchgrass</name>
    <dbReference type="NCBI Taxonomy" id="38727"/>
    <lineage>
        <taxon>Eukaryota</taxon>
        <taxon>Viridiplantae</taxon>
        <taxon>Streptophyta</taxon>
        <taxon>Embryophyta</taxon>
        <taxon>Tracheophyta</taxon>
        <taxon>Spermatophyta</taxon>
        <taxon>Magnoliopsida</taxon>
        <taxon>Liliopsida</taxon>
        <taxon>Poales</taxon>
        <taxon>Poaceae</taxon>
        <taxon>PACMAD clade</taxon>
        <taxon>Panicoideae</taxon>
        <taxon>Panicodae</taxon>
        <taxon>Paniceae</taxon>
        <taxon>Panicinae</taxon>
        <taxon>Panicum</taxon>
        <taxon>Panicum sect. Hiantes</taxon>
    </lineage>
</organism>
<reference evidence="1" key="1">
    <citation type="submission" date="2020-05" db="EMBL/GenBank/DDBJ databases">
        <title>WGS assembly of Panicum virgatum.</title>
        <authorList>
            <person name="Lovell J.T."/>
            <person name="Jenkins J."/>
            <person name="Shu S."/>
            <person name="Juenger T.E."/>
            <person name="Schmutz J."/>
        </authorList>
    </citation>
    <scope>NUCLEOTIDE SEQUENCE</scope>
    <source>
        <strain evidence="1">AP13</strain>
    </source>
</reference>